<evidence type="ECO:0000256" key="9">
    <source>
        <dbReference type="ARBA" id="ARBA00023204"/>
    </source>
</evidence>
<comment type="catalytic activity">
    <reaction evidence="10">
        <text>8-oxo-dGTP + H2O = 8-oxo-dGMP + diphosphate + H(+)</text>
        <dbReference type="Rhea" id="RHEA:31575"/>
        <dbReference type="ChEBI" id="CHEBI:15377"/>
        <dbReference type="ChEBI" id="CHEBI:15378"/>
        <dbReference type="ChEBI" id="CHEBI:33019"/>
        <dbReference type="ChEBI" id="CHEBI:63224"/>
        <dbReference type="ChEBI" id="CHEBI:77896"/>
        <dbReference type="EC" id="3.6.1.55"/>
    </reaction>
</comment>
<evidence type="ECO:0000256" key="17">
    <source>
        <dbReference type="PIRSR" id="PIRSR603561-1"/>
    </source>
</evidence>
<sequence>MKLKSTLALNMAKGFLVTAAIIIGEENKILIARRAASKHLAGYWEFPGGKVEKNEKEEDCLRRELMEELGINVSVINFFMLNHHQYKEKNITLKSYFCKVEEPENFCLNDHDKIEWVKVENLLDYQLAPADIPIAKALNERNSI</sequence>
<keyword evidence="3" id="KW-0515">Mutator protein</keyword>
<keyword evidence="6" id="KW-0227">DNA damage</keyword>
<evidence type="ECO:0000256" key="2">
    <source>
        <dbReference type="ARBA" id="ARBA00005582"/>
    </source>
</evidence>
<dbReference type="InterPro" id="IPR000086">
    <property type="entry name" value="NUDIX_hydrolase_dom"/>
</dbReference>
<feature type="binding site" evidence="18">
    <location>
        <position position="68"/>
    </location>
    <ligand>
        <name>Mg(2+)</name>
        <dbReference type="ChEBI" id="CHEBI:18420"/>
    </ligand>
</feature>
<dbReference type="STRING" id="390640.SAMN04488034_103324"/>
<dbReference type="PANTHER" id="PTHR47707">
    <property type="entry name" value="8-OXO-DGTP DIPHOSPHATASE"/>
    <property type="match status" value="1"/>
</dbReference>
<dbReference type="PROSITE" id="PS00893">
    <property type="entry name" value="NUDIX_BOX"/>
    <property type="match status" value="1"/>
</dbReference>
<evidence type="ECO:0000256" key="16">
    <source>
        <dbReference type="ARBA" id="ARBA00042798"/>
    </source>
</evidence>
<evidence type="ECO:0000313" key="21">
    <source>
        <dbReference type="EMBL" id="SEE96387.1"/>
    </source>
</evidence>
<dbReference type="RefSeq" id="WP_218124611.1">
    <property type="nucleotide sequence ID" value="NZ_FNGG01000003.1"/>
</dbReference>
<feature type="domain" description="Nudix hydrolase" evidence="20">
    <location>
        <begin position="13"/>
        <end position="140"/>
    </location>
</feature>
<evidence type="ECO:0000256" key="8">
    <source>
        <dbReference type="ARBA" id="ARBA00022842"/>
    </source>
</evidence>
<evidence type="ECO:0000256" key="14">
    <source>
        <dbReference type="ARBA" id="ARBA00041592"/>
    </source>
</evidence>
<dbReference type="InterPro" id="IPR020084">
    <property type="entry name" value="NUDIX_hydrolase_CS"/>
</dbReference>
<protein>
    <recommendedName>
        <fullName evidence="13">8-oxo-dGTP diphosphatase</fullName>
        <ecNumber evidence="12">3.6.1.55</ecNumber>
    </recommendedName>
    <alternativeName>
        <fullName evidence="16">7,8-dihydro-8-oxoguanine-triphosphatase</fullName>
    </alternativeName>
    <alternativeName>
        <fullName evidence="15">Mutator protein MutT</fullName>
    </alternativeName>
    <alternativeName>
        <fullName evidence="14">dGTP pyrophosphohydrolase</fullName>
    </alternativeName>
</protein>
<dbReference type="InterPro" id="IPR047127">
    <property type="entry name" value="MutT-like"/>
</dbReference>
<name>A0A1H5N663_9FLAO</name>
<evidence type="ECO:0000256" key="12">
    <source>
        <dbReference type="ARBA" id="ARBA00038905"/>
    </source>
</evidence>
<keyword evidence="5 18" id="KW-0479">Metal-binding</keyword>
<evidence type="ECO:0000256" key="6">
    <source>
        <dbReference type="ARBA" id="ARBA00022763"/>
    </source>
</evidence>
<accession>A0A1H5N663</accession>
<dbReference type="GO" id="GO:0046872">
    <property type="term" value="F:metal ion binding"/>
    <property type="evidence" value="ECO:0007669"/>
    <property type="project" value="UniProtKB-KW"/>
</dbReference>
<dbReference type="PRINTS" id="PR00502">
    <property type="entry name" value="NUDIXFAMILY"/>
</dbReference>
<dbReference type="Pfam" id="PF00293">
    <property type="entry name" value="NUDIX"/>
    <property type="match status" value="1"/>
</dbReference>
<dbReference type="GO" id="GO:0008413">
    <property type="term" value="F:8-oxo-7,8-dihydroguanosine triphosphate pyrophosphatase activity"/>
    <property type="evidence" value="ECO:0007669"/>
    <property type="project" value="InterPro"/>
</dbReference>
<evidence type="ECO:0000256" key="7">
    <source>
        <dbReference type="ARBA" id="ARBA00022801"/>
    </source>
</evidence>
<keyword evidence="9" id="KW-0234">DNA repair</keyword>
<dbReference type="EC" id="3.6.1.55" evidence="12"/>
<feature type="binding site" evidence="17">
    <location>
        <position position="34"/>
    </location>
    <ligand>
        <name>8-oxo-dGTP</name>
        <dbReference type="ChEBI" id="CHEBI:77896"/>
    </ligand>
</feature>
<dbReference type="Proteomes" id="UP000199448">
    <property type="component" value="Unassembled WGS sequence"/>
</dbReference>
<evidence type="ECO:0000256" key="4">
    <source>
        <dbReference type="ARBA" id="ARBA00022705"/>
    </source>
</evidence>
<dbReference type="InterPro" id="IPR020476">
    <property type="entry name" value="Nudix_hydrolase"/>
</dbReference>
<dbReference type="GO" id="GO:0044716">
    <property type="term" value="F:8-oxo-GDP phosphatase activity"/>
    <property type="evidence" value="ECO:0007669"/>
    <property type="project" value="TreeGrafter"/>
</dbReference>
<feature type="binding site" evidence="18">
    <location>
        <position position="48"/>
    </location>
    <ligand>
        <name>Mg(2+)</name>
        <dbReference type="ChEBI" id="CHEBI:18420"/>
    </ligand>
</feature>
<evidence type="ECO:0000259" key="20">
    <source>
        <dbReference type="PROSITE" id="PS51462"/>
    </source>
</evidence>
<dbReference type="InterPro" id="IPR015797">
    <property type="entry name" value="NUDIX_hydrolase-like_dom_sf"/>
</dbReference>
<comment type="catalytic activity">
    <reaction evidence="11">
        <text>8-oxo-GTP + H2O = 8-oxo-GMP + diphosphate + H(+)</text>
        <dbReference type="Rhea" id="RHEA:67616"/>
        <dbReference type="ChEBI" id="CHEBI:15377"/>
        <dbReference type="ChEBI" id="CHEBI:15378"/>
        <dbReference type="ChEBI" id="CHEBI:33019"/>
        <dbReference type="ChEBI" id="CHEBI:143553"/>
        <dbReference type="ChEBI" id="CHEBI:145694"/>
    </reaction>
</comment>
<reference evidence="21 22" key="1">
    <citation type="submission" date="2016-10" db="EMBL/GenBank/DDBJ databases">
        <authorList>
            <person name="de Groot N.N."/>
        </authorList>
    </citation>
    <scope>NUCLEOTIDE SEQUENCE [LARGE SCALE GENOMIC DNA]</scope>
    <source>
        <strain evidence="21 22">DSM 23553</strain>
    </source>
</reference>
<evidence type="ECO:0000256" key="13">
    <source>
        <dbReference type="ARBA" id="ARBA00040794"/>
    </source>
</evidence>
<proteinExistence type="inferred from homology"/>
<evidence type="ECO:0000256" key="11">
    <source>
        <dbReference type="ARBA" id="ARBA00036904"/>
    </source>
</evidence>
<dbReference type="GO" id="GO:0006281">
    <property type="term" value="P:DNA repair"/>
    <property type="evidence" value="ECO:0007669"/>
    <property type="project" value="UniProtKB-KW"/>
</dbReference>
<dbReference type="GO" id="GO:0044715">
    <property type="term" value="F:8-oxo-dGDP phosphatase activity"/>
    <property type="evidence" value="ECO:0007669"/>
    <property type="project" value="TreeGrafter"/>
</dbReference>
<organism evidence="21 22">
    <name type="scientific">Salinimicrobium catena</name>
    <dbReference type="NCBI Taxonomy" id="390640"/>
    <lineage>
        <taxon>Bacteria</taxon>
        <taxon>Pseudomonadati</taxon>
        <taxon>Bacteroidota</taxon>
        <taxon>Flavobacteriia</taxon>
        <taxon>Flavobacteriales</taxon>
        <taxon>Flavobacteriaceae</taxon>
        <taxon>Salinimicrobium</taxon>
    </lineage>
</organism>
<evidence type="ECO:0000256" key="18">
    <source>
        <dbReference type="PIRSR" id="PIRSR603561-2"/>
    </source>
</evidence>
<keyword evidence="7 19" id="KW-0378">Hydrolase</keyword>
<dbReference type="PANTHER" id="PTHR47707:SF1">
    <property type="entry name" value="NUDIX HYDROLASE FAMILY PROTEIN"/>
    <property type="match status" value="1"/>
</dbReference>
<dbReference type="InterPro" id="IPR003561">
    <property type="entry name" value="Mutator_MutT"/>
</dbReference>
<keyword evidence="8 18" id="KW-0460">Magnesium</keyword>
<keyword evidence="22" id="KW-1185">Reference proteome</keyword>
<dbReference type="NCBIfam" id="TIGR00586">
    <property type="entry name" value="mutt"/>
    <property type="match status" value="1"/>
</dbReference>
<dbReference type="SUPFAM" id="SSF55811">
    <property type="entry name" value="Nudix"/>
    <property type="match status" value="1"/>
</dbReference>
<evidence type="ECO:0000256" key="3">
    <source>
        <dbReference type="ARBA" id="ARBA00022457"/>
    </source>
</evidence>
<feature type="binding site" evidence="17">
    <location>
        <position position="39"/>
    </location>
    <ligand>
        <name>8-oxo-dGTP</name>
        <dbReference type="ChEBI" id="CHEBI:77896"/>
    </ligand>
</feature>
<dbReference type="GO" id="GO:0006260">
    <property type="term" value="P:DNA replication"/>
    <property type="evidence" value="ECO:0007669"/>
    <property type="project" value="UniProtKB-KW"/>
</dbReference>
<evidence type="ECO:0000256" key="1">
    <source>
        <dbReference type="ARBA" id="ARBA00001946"/>
    </source>
</evidence>
<keyword evidence="4" id="KW-0235">DNA replication</keyword>
<evidence type="ECO:0000256" key="10">
    <source>
        <dbReference type="ARBA" id="ARBA00035861"/>
    </source>
</evidence>
<comment type="cofactor">
    <cofactor evidence="1 18">
        <name>Mg(2+)</name>
        <dbReference type="ChEBI" id="CHEBI:18420"/>
    </cofactor>
</comment>
<evidence type="ECO:0000256" key="5">
    <source>
        <dbReference type="ARBA" id="ARBA00022723"/>
    </source>
</evidence>
<dbReference type="EMBL" id="FNUG01000003">
    <property type="protein sequence ID" value="SEE96387.1"/>
    <property type="molecule type" value="Genomic_DNA"/>
</dbReference>
<gene>
    <name evidence="21" type="ORF">SAMN04488034_103324</name>
</gene>
<dbReference type="CDD" id="cd03425">
    <property type="entry name" value="NUDIX_MutT_NudA_like"/>
    <property type="match status" value="1"/>
</dbReference>
<dbReference type="GO" id="GO:0035539">
    <property type="term" value="F:8-oxo-7,8-dihydrodeoxyguanosine triphosphate pyrophosphatase activity"/>
    <property type="evidence" value="ECO:0007669"/>
    <property type="project" value="UniProtKB-EC"/>
</dbReference>
<dbReference type="PROSITE" id="PS51462">
    <property type="entry name" value="NUDIX"/>
    <property type="match status" value="1"/>
</dbReference>
<dbReference type="AlphaFoldDB" id="A0A1H5N663"/>
<evidence type="ECO:0000256" key="19">
    <source>
        <dbReference type="RuleBase" id="RU003476"/>
    </source>
</evidence>
<comment type="similarity">
    <text evidence="2 19">Belongs to the Nudix hydrolase family.</text>
</comment>
<feature type="binding site" evidence="17">
    <location>
        <begin position="45"/>
        <end position="48"/>
    </location>
    <ligand>
        <name>8-oxo-dGTP</name>
        <dbReference type="ChEBI" id="CHEBI:77896"/>
    </ligand>
</feature>
<dbReference type="Gene3D" id="3.90.79.10">
    <property type="entry name" value="Nucleoside Triphosphate Pyrophosphohydrolase"/>
    <property type="match status" value="1"/>
</dbReference>
<evidence type="ECO:0000256" key="15">
    <source>
        <dbReference type="ARBA" id="ARBA00041979"/>
    </source>
</evidence>
<evidence type="ECO:0000313" key="22">
    <source>
        <dbReference type="Proteomes" id="UP000199448"/>
    </source>
</evidence>